<keyword evidence="7" id="KW-0406">Ion transport</keyword>
<evidence type="ECO:0000256" key="1">
    <source>
        <dbReference type="ARBA" id="ARBA00004651"/>
    </source>
</evidence>
<dbReference type="PROSITE" id="PS51384">
    <property type="entry name" value="FAD_FR"/>
    <property type="match status" value="1"/>
</dbReference>
<keyword evidence="3" id="KW-0813">Transport</keyword>
<dbReference type="OrthoDB" id="167398at2759"/>
<accession>A0A4U0XIZ4</accession>
<keyword evidence="5 11" id="KW-0812">Transmembrane</keyword>
<dbReference type="Pfam" id="PF08022">
    <property type="entry name" value="FAD_binding_8"/>
    <property type="match status" value="1"/>
</dbReference>
<dbReference type="Gene3D" id="2.40.30.10">
    <property type="entry name" value="Translation factors"/>
    <property type="match status" value="1"/>
</dbReference>
<evidence type="ECO:0000313" key="14">
    <source>
        <dbReference type="Proteomes" id="UP000308768"/>
    </source>
</evidence>
<dbReference type="InterPro" id="IPR039261">
    <property type="entry name" value="FNR_nucleotide-bd"/>
</dbReference>
<dbReference type="GO" id="GO:0052851">
    <property type="term" value="F:ferric-chelate reductase (NADPH) activity"/>
    <property type="evidence" value="ECO:0007669"/>
    <property type="project" value="UniProtKB-EC"/>
</dbReference>
<evidence type="ECO:0000313" key="13">
    <source>
        <dbReference type="EMBL" id="TKA75458.1"/>
    </source>
</evidence>
<dbReference type="STRING" id="331657.A0A4U0XIZ4"/>
<dbReference type="PANTHER" id="PTHR32361">
    <property type="entry name" value="FERRIC/CUPRIC REDUCTASE TRANSMEMBRANE COMPONENT"/>
    <property type="match status" value="1"/>
</dbReference>
<dbReference type="SFLD" id="SFLDS00052">
    <property type="entry name" value="Ferric_Reductase_Domain"/>
    <property type="match status" value="1"/>
</dbReference>
<feature type="transmembrane region" description="Helical" evidence="11">
    <location>
        <begin position="129"/>
        <end position="147"/>
    </location>
</feature>
<keyword evidence="6 11" id="KW-1133">Transmembrane helix</keyword>
<evidence type="ECO:0000256" key="8">
    <source>
        <dbReference type="ARBA" id="ARBA00023136"/>
    </source>
</evidence>
<feature type="domain" description="FAD-binding FR-type" evidence="12">
    <location>
        <begin position="190"/>
        <end position="325"/>
    </location>
</feature>
<dbReference type="PANTHER" id="PTHR32361:SF9">
    <property type="entry name" value="FERRIC REDUCTASE TRANSMEMBRANE COMPONENT 3-RELATED"/>
    <property type="match status" value="1"/>
</dbReference>
<dbReference type="AlphaFoldDB" id="A0A4U0XIZ4"/>
<gene>
    <name evidence="13" type="ORF">B0A49_09462</name>
</gene>
<dbReference type="SUPFAM" id="SSF52343">
    <property type="entry name" value="Ferredoxin reductase-like, C-terminal NADP-linked domain"/>
    <property type="match status" value="1"/>
</dbReference>
<dbReference type="InterPro" id="IPR013130">
    <property type="entry name" value="Fe3_Rdtase_TM_dom"/>
</dbReference>
<evidence type="ECO:0000256" key="3">
    <source>
        <dbReference type="ARBA" id="ARBA00022448"/>
    </source>
</evidence>
<dbReference type="GO" id="GO:0006826">
    <property type="term" value="P:iron ion transport"/>
    <property type="evidence" value="ECO:0007669"/>
    <property type="project" value="UniProtKB-ARBA"/>
</dbReference>
<dbReference type="InterPro" id="IPR013112">
    <property type="entry name" value="FAD-bd_8"/>
</dbReference>
<evidence type="ECO:0000256" key="4">
    <source>
        <dbReference type="ARBA" id="ARBA00022475"/>
    </source>
</evidence>
<organism evidence="13 14">
    <name type="scientific">Cryomyces minteri</name>
    <dbReference type="NCBI Taxonomy" id="331657"/>
    <lineage>
        <taxon>Eukaryota</taxon>
        <taxon>Fungi</taxon>
        <taxon>Dikarya</taxon>
        <taxon>Ascomycota</taxon>
        <taxon>Pezizomycotina</taxon>
        <taxon>Dothideomycetes</taxon>
        <taxon>Dothideomycetes incertae sedis</taxon>
        <taxon>Cryomyces</taxon>
    </lineage>
</organism>
<sequence>MSSSSRMPDMASMMMDPMVMAQMMPGGVPTNSMVRMIMNMMKTMPSSRGKQTWMIFSDRCATLAISQLPILWFFGSRNNIFIWVTGWSFQTFNIFHRHVARVAILFMIRHAAAKTHIGLTNTLPTGQTMYSAGVAMGSMWLVSFSFLRQRFYEVFLVLHIGLAVIVVIGIWKHTRVNLDVYNTYIWVIVAAWGFDRLMRIIRIMGGNMNMKMGGNFCKCSATTASYKSEANVIKVEMKTSGPALKMYSPGQYAYLYQPTALKFWESHPFSIASVENTESSQNLTFYIRPNNGWTKRLQKQCQKSSTGSLPIRLFIEGPYGSTKPLHSFDTLIFFIGGTGITHHLRNPLHQRPPRARGPAQDARHELQAAIGRPDFNLEVHLTGSQSVKSEKLDGIEVFDGRPDIGRIIMQHASQLDAGRKLAAFACGPADFADTARAGASAAMKAGHRNVEYFEESYSW</sequence>
<dbReference type="InterPro" id="IPR051410">
    <property type="entry name" value="Ferric/Cupric_Reductase"/>
</dbReference>
<evidence type="ECO:0000256" key="11">
    <source>
        <dbReference type="SAM" id="Phobius"/>
    </source>
</evidence>
<comment type="subcellular location">
    <subcellularLocation>
        <location evidence="1">Cell membrane</location>
        <topology evidence="1">Multi-pass membrane protein</topology>
    </subcellularLocation>
</comment>
<evidence type="ECO:0000256" key="5">
    <source>
        <dbReference type="ARBA" id="ARBA00022692"/>
    </source>
</evidence>
<dbReference type="SFLD" id="SFLDG01168">
    <property type="entry name" value="Ferric_reductase_subgroup_(FRE"/>
    <property type="match status" value="1"/>
</dbReference>
<protein>
    <recommendedName>
        <fullName evidence="2">ferric-chelate reductase (NADPH)</fullName>
        <ecNumber evidence="2">1.16.1.9</ecNumber>
    </recommendedName>
</protein>
<evidence type="ECO:0000256" key="7">
    <source>
        <dbReference type="ARBA" id="ARBA00023065"/>
    </source>
</evidence>
<dbReference type="Gene3D" id="3.40.50.80">
    <property type="entry name" value="Nucleotide-binding domain of ferredoxin-NADP reductase (FNR) module"/>
    <property type="match status" value="1"/>
</dbReference>
<evidence type="ECO:0000256" key="2">
    <source>
        <dbReference type="ARBA" id="ARBA00012668"/>
    </source>
</evidence>
<dbReference type="InterPro" id="IPR017938">
    <property type="entry name" value="Riboflavin_synthase-like_b-brl"/>
</dbReference>
<dbReference type="CDD" id="cd06186">
    <property type="entry name" value="NOX_Duox_like_FAD_NADP"/>
    <property type="match status" value="1"/>
</dbReference>
<proteinExistence type="predicted"/>
<dbReference type="Pfam" id="PF01794">
    <property type="entry name" value="Ferric_reduct"/>
    <property type="match status" value="1"/>
</dbReference>
<evidence type="ECO:0000256" key="9">
    <source>
        <dbReference type="ARBA" id="ARBA00023180"/>
    </source>
</evidence>
<keyword evidence="14" id="KW-1185">Reference proteome</keyword>
<dbReference type="EC" id="1.16.1.9" evidence="2"/>
<keyword evidence="9" id="KW-0325">Glycoprotein</keyword>
<comment type="catalytic activity">
    <reaction evidence="10">
        <text>2 a Fe(II)-siderophore + NADP(+) + H(+) = 2 a Fe(III)-siderophore + NADPH</text>
        <dbReference type="Rhea" id="RHEA:28795"/>
        <dbReference type="Rhea" id="RHEA-COMP:11342"/>
        <dbReference type="Rhea" id="RHEA-COMP:11344"/>
        <dbReference type="ChEBI" id="CHEBI:15378"/>
        <dbReference type="ChEBI" id="CHEBI:29033"/>
        <dbReference type="ChEBI" id="CHEBI:29034"/>
        <dbReference type="ChEBI" id="CHEBI:57783"/>
        <dbReference type="ChEBI" id="CHEBI:58349"/>
        <dbReference type="EC" id="1.16.1.9"/>
    </reaction>
</comment>
<dbReference type="SUPFAM" id="SSF63380">
    <property type="entry name" value="Riboflavin synthase domain-like"/>
    <property type="match status" value="1"/>
</dbReference>
<reference evidence="13 14" key="1">
    <citation type="submission" date="2017-03" db="EMBL/GenBank/DDBJ databases">
        <title>Genomes of endolithic fungi from Antarctica.</title>
        <authorList>
            <person name="Coleine C."/>
            <person name="Masonjones S."/>
            <person name="Stajich J.E."/>
        </authorList>
    </citation>
    <scope>NUCLEOTIDE SEQUENCE [LARGE SCALE GENOMIC DNA]</scope>
    <source>
        <strain evidence="13 14">CCFEE 5187</strain>
    </source>
</reference>
<evidence type="ECO:0000256" key="10">
    <source>
        <dbReference type="ARBA" id="ARBA00048483"/>
    </source>
</evidence>
<keyword evidence="8 11" id="KW-0472">Membrane</keyword>
<comment type="caution">
    <text evidence="13">The sequence shown here is derived from an EMBL/GenBank/DDBJ whole genome shotgun (WGS) entry which is preliminary data.</text>
</comment>
<feature type="transmembrane region" description="Helical" evidence="11">
    <location>
        <begin position="183"/>
        <end position="201"/>
    </location>
</feature>
<dbReference type="EMBL" id="NAJN01000291">
    <property type="protein sequence ID" value="TKA75458.1"/>
    <property type="molecule type" value="Genomic_DNA"/>
</dbReference>
<keyword evidence="4" id="KW-1003">Cell membrane</keyword>
<dbReference type="GO" id="GO:0015677">
    <property type="term" value="P:copper ion import"/>
    <property type="evidence" value="ECO:0007669"/>
    <property type="project" value="TreeGrafter"/>
</dbReference>
<dbReference type="GO" id="GO:0006879">
    <property type="term" value="P:intracellular iron ion homeostasis"/>
    <property type="evidence" value="ECO:0007669"/>
    <property type="project" value="TreeGrafter"/>
</dbReference>
<evidence type="ECO:0000259" key="12">
    <source>
        <dbReference type="PROSITE" id="PS51384"/>
    </source>
</evidence>
<feature type="transmembrane region" description="Helical" evidence="11">
    <location>
        <begin position="154"/>
        <end position="171"/>
    </location>
</feature>
<dbReference type="GO" id="GO:0005886">
    <property type="term" value="C:plasma membrane"/>
    <property type="evidence" value="ECO:0007669"/>
    <property type="project" value="UniProtKB-SubCell"/>
</dbReference>
<evidence type="ECO:0000256" key="6">
    <source>
        <dbReference type="ARBA" id="ARBA00022989"/>
    </source>
</evidence>
<dbReference type="InterPro" id="IPR017927">
    <property type="entry name" value="FAD-bd_FR_type"/>
</dbReference>
<dbReference type="Proteomes" id="UP000308768">
    <property type="component" value="Unassembled WGS sequence"/>
</dbReference>
<name>A0A4U0XIZ4_9PEZI</name>